<dbReference type="AlphaFoldDB" id="A0A1I7XRA2"/>
<accession>A0A1I7XRA2</accession>
<evidence type="ECO:0000313" key="1">
    <source>
        <dbReference type="Proteomes" id="UP000095283"/>
    </source>
</evidence>
<dbReference type="WBParaSite" id="Hba_20259">
    <property type="protein sequence ID" value="Hba_20259"/>
    <property type="gene ID" value="Hba_20259"/>
</dbReference>
<reference evidence="2" key="1">
    <citation type="submission" date="2016-11" db="UniProtKB">
        <authorList>
            <consortium name="WormBaseParasite"/>
        </authorList>
    </citation>
    <scope>IDENTIFICATION</scope>
</reference>
<name>A0A1I7XRA2_HETBA</name>
<protein>
    <submittedName>
        <fullName evidence="2">Ovule protein</fullName>
    </submittedName>
</protein>
<keyword evidence="1" id="KW-1185">Reference proteome</keyword>
<evidence type="ECO:0000313" key="2">
    <source>
        <dbReference type="WBParaSite" id="Hba_20259"/>
    </source>
</evidence>
<organism evidence="1 2">
    <name type="scientific">Heterorhabditis bacteriophora</name>
    <name type="common">Entomopathogenic nematode worm</name>
    <dbReference type="NCBI Taxonomy" id="37862"/>
    <lineage>
        <taxon>Eukaryota</taxon>
        <taxon>Metazoa</taxon>
        <taxon>Ecdysozoa</taxon>
        <taxon>Nematoda</taxon>
        <taxon>Chromadorea</taxon>
        <taxon>Rhabditida</taxon>
        <taxon>Rhabditina</taxon>
        <taxon>Rhabditomorpha</taxon>
        <taxon>Strongyloidea</taxon>
        <taxon>Heterorhabditidae</taxon>
        <taxon>Heterorhabditis</taxon>
    </lineage>
</organism>
<proteinExistence type="predicted"/>
<dbReference type="Proteomes" id="UP000095283">
    <property type="component" value="Unplaced"/>
</dbReference>
<sequence>MKLRTTSNELIIRSCMKLIWSCDFHCLILPPPYEAKLHISKAKKCRFWFIGHVNVIPWLIRRILTRTH</sequence>